<dbReference type="GeneID" id="41971980"/>
<dbReference type="InterPro" id="IPR018392">
    <property type="entry name" value="LysM"/>
</dbReference>
<protein>
    <recommendedName>
        <fullName evidence="6">LysM domain-containing protein</fullName>
    </recommendedName>
</protein>
<reference evidence="7 8" key="1">
    <citation type="submission" date="2019-06" db="EMBL/GenBank/DDBJ databases">
        <title>Draft genome sequence of the filamentous fungus Phialemoniopsis curvata isolated from diesel fuel.</title>
        <authorList>
            <person name="Varaljay V.A."/>
            <person name="Lyon W.J."/>
            <person name="Crouch A.L."/>
            <person name="Drake C.E."/>
            <person name="Hollomon J.M."/>
            <person name="Nadeau L.J."/>
            <person name="Nunn H.S."/>
            <person name="Stevenson B.S."/>
            <person name="Bojanowski C.L."/>
            <person name="Crookes-Goodson W.J."/>
        </authorList>
    </citation>
    <scope>NUCLEOTIDE SEQUENCE [LARGE SCALE GENOMIC DNA]</scope>
    <source>
        <strain evidence="7 8">D216</strain>
    </source>
</reference>
<evidence type="ECO:0000313" key="7">
    <source>
        <dbReference type="EMBL" id="TPX15256.1"/>
    </source>
</evidence>
<keyword evidence="2" id="KW-0843">Virulence</keyword>
<feature type="region of interest" description="Disordered" evidence="4">
    <location>
        <begin position="192"/>
        <end position="214"/>
    </location>
</feature>
<name>A0A507B7Z9_9PEZI</name>
<dbReference type="OrthoDB" id="5985073at2759"/>
<comment type="similarity">
    <text evidence="3">Belongs to the secreted LysM effector family.</text>
</comment>
<proteinExistence type="inferred from homology"/>
<evidence type="ECO:0000313" key="8">
    <source>
        <dbReference type="Proteomes" id="UP000319257"/>
    </source>
</evidence>
<dbReference type="Gene3D" id="3.10.350.10">
    <property type="entry name" value="LysM domain"/>
    <property type="match status" value="4"/>
</dbReference>
<feature type="chain" id="PRO_5021460007" description="LysM domain-containing protein" evidence="5">
    <location>
        <begin position="18"/>
        <end position="916"/>
    </location>
</feature>
<dbReference type="STRING" id="1093900.A0A507B7Z9"/>
<dbReference type="SMART" id="SM00257">
    <property type="entry name" value="LysM"/>
    <property type="match status" value="2"/>
</dbReference>
<accession>A0A507B7Z9</accession>
<dbReference type="PROSITE" id="PS51782">
    <property type="entry name" value="LYSM"/>
    <property type="match status" value="3"/>
</dbReference>
<organism evidence="7 8">
    <name type="scientific">Thyridium curvatum</name>
    <dbReference type="NCBI Taxonomy" id="1093900"/>
    <lineage>
        <taxon>Eukaryota</taxon>
        <taxon>Fungi</taxon>
        <taxon>Dikarya</taxon>
        <taxon>Ascomycota</taxon>
        <taxon>Pezizomycotina</taxon>
        <taxon>Sordariomycetes</taxon>
        <taxon>Sordariomycetidae</taxon>
        <taxon>Thyridiales</taxon>
        <taxon>Thyridiaceae</taxon>
        <taxon>Thyridium</taxon>
    </lineage>
</organism>
<feature type="signal peptide" evidence="5">
    <location>
        <begin position="1"/>
        <end position="17"/>
    </location>
</feature>
<evidence type="ECO:0000256" key="3">
    <source>
        <dbReference type="ARBA" id="ARBA00044955"/>
    </source>
</evidence>
<dbReference type="RefSeq" id="XP_030996967.1">
    <property type="nucleotide sequence ID" value="XM_031138954.1"/>
</dbReference>
<gene>
    <name evidence="7" type="ORF">E0L32_004533</name>
</gene>
<dbReference type="EMBL" id="SKBQ01000022">
    <property type="protein sequence ID" value="TPX15256.1"/>
    <property type="molecule type" value="Genomic_DNA"/>
</dbReference>
<feature type="domain" description="LysM" evidence="6">
    <location>
        <begin position="362"/>
        <end position="408"/>
    </location>
</feature>
<dbReference type="InParanoid" id="A0A507B7Z9"/>
<dbReference type="InterPro" id="IPR052210">
    <property type="entry name" value="LysM1-like"/>
</dbReference>
<evidence type="ECO:0000256" key="4">
    <source>
        <dbReference type="SAM" id="MobiDB-lite"/>
    </source>
</evidence>
<dbReference type="GO" id="GO:0008061">
    <property type="term" value="F:chitin binding"/>
    <property type="evidence" value="ECO:0007669"/>
    <property type="project" value="UniProtKB-KW"/>
</dbReference>
<dbReference type="SUPFAM" id="SSF54106">
    <property type="entry name" value="LysM domain"/>
    <property type="match status" value="2"/>
</dbReference>
<evidence type="ECO:0000256" key="5">
    <source>
        <dbReference type="SAM" id="SignalP"/>
    </source>
</evidence>
<evidence type="ECO:0000259" key="6">
    <source>
        <dbReference type="PROSITE" id="PS51782"/>
    </source>
</evidence>
<dbReference type="InterPro" id="IPR036779">
    <property type="entry name" value="LysM_dom_sf"/>
</dbReference>
<feature type="domain" description="LysM" evidence="6">
    <location>
        <begin position="664"/>
        <end position="708"/>
    </location>
</feature>
<keyword evidence="5" id="KW-0732">Signal</keyword>
<evidence type="ECO:0000256" key="2">
    <source>
        <dbReference type="ARBA" id="ARBA00023026"/>
    </source>
</evidence>
<keyword evidence="8" id="KW-1185">Reference proteome</keyword>
<dbReference type="AlphaFoldDB" id="A0A507B7Z9"/>
<sequence>MTSKIILLFIFPILSWAQQLNGTYMNVDYPGLSDGCKKALNTSVACPLLLSNRALSNNILDLDSAKALCVDSCYRSLQTAKTAIVAACKASSDTIIFSGSAQPASYIVDNYIHAFNVSCRKDAATGQLCEPFILQWSQQGFMRANETCSDCWLGGRALQLNSPFGYDEVLAENFASLTSSCSVAGKYTFTKPPTTTSQNPGSSSTSPPSSSATPVCRSSYKLKAQDYDCNAVAKALKVSTYTLLIANDLDLYCQNFLAAVDAQATLCVPEQCQIYTWQAGDSCESVLVGHPGVTWTQFLSWNPQFNSLCGNTGKFIGYEICIGPPGGGLNATATSPLPGTSVTAPVPPPTNAAGGSTKPCGKWYTVQSGDTCGVISVANGLTLDDFYFLNPSVDAQCTNLLLGVAYCVAPVGDILTYSGHPKPTQSGPWATLTVPTASYPPVNTEITTTKGDPGYVATTSLLPTASGTVPECPVYRNFNANQSDLNACGYVAYAYGVTVDQLQQWNPSLGGGDGSACALQKGFSYCVESPGGGGTGSPTTPDTCLDLNATEPGTVQGCSCFTQVRGYQNRSGYTCDVLAASVPITLAQLLSWNTWLGKATASVQDCNKALYANLAYYGVRAVCIGVGSGTGGSLSTSSPTRSSTSTSVSSAAPTQTGSVKGCRQYYTVQSGDYCELIQTKFGITFQQFLSWNPSVGSNSDCIERALVEDGHRVWGFVIYRCAYDNNTDAAWARLLQALRRYARETLEYYKGLDILDRFQLTVVEDKTEFDGATTSTVRQHFREWASAPDTVAHDQGVDGAQPGLSQRYRYCIRVDAEALDRIAAATADLEEGVDDTDDDIGDEDNECFVDLVWKEWEPSVPDPREMPMEAIEGCTRPDVGWMRVGVRGAVVEMYEALRDQNAWYTEYRRPYEVVYR</sequence>
<dbReference type="Proteomes" id="UP000319257">
    <property type="component" value="Unassembled WGS sequence"/>
</dbReference>
<dbReference type="CDD" id="cd00118">
    <property type="entry name" value="LysM"/>
    <property type="match status" value="2"/>
</dbReference>
<dbReference type="Pfam" id="PF01476">
    <property type="entry name" value="LysM"/>
    <property type="match status" value="3"/>
</dbReference>
<keyword evidence="1" id="KW-0147">Chitin-binding</keyword>
<dbReference type="PANTHER" id="PTHR34997:SF1">
    <property type="entry name" value="PEPTIDOGLYCAN-BINDING LYSIN DOMAIN"/>
    <property type="match status" value="1"/>
</dbReference>
<dbReference type="PANTHER" id="PTHR34997">
    <property type="entry name" value="AM15"/>
    <property type="match status" value="1"/>
</dbReference>
<comment type="caution">
    <text evidence="7">The sequence shown here is derived from an EMBL/GenBank/DDBJ whole genome shotgun (WGS) entry which is preliminary data.</text>
</comment>
<feature type="compositionally biased region" description="Low complexity" evidence="4">
    <location>
        <begin position="633"/>
        <end position="650"/>
    </location>
</feature>
<feature type="region of interest" description="Disordered" evidence="4">
    <location>
        <begin position="631"/>
        <end position="657"/>
    </location>
</feature>
<feature type="domain" description="LysM" evidence="6">
    <location>
        <begin position="273"/>
        <end position="322"/>
    </location>
</feature>
<evidence type="ECO:0000256" key="1">
    <source>
        <dbReference type="ARBA" id="ARBA00022669"/>
    </source>
</evidence>